<proteinExistence type="predicted"/>
<evidence type="ECO:0000313" key="1">
    <source>
        <dbReference type="Proteomes" id="UP000095287"/>
    </source>
</evidence>
<accession>A0A1I8A6J5</accession>
<name>A0A1I8A6J5_9BILA</name>
<protein>
    <submittedName>
        <fullName evidence="2">Uncharacterized protein</fullName>
    </submittedName>
</protein>
<dbReference type="WBParaSite" id="L893_g33376.t1">
    <property type="protein sequence ID" value="L893_g33376.t1"/>
    <property type="gene ID" value="L893_g33376"/>
</dbReference>
<dbReference type="AlphaFoldDB" id="A0A1I8A6J5"/>
<organism evidence="1 2">
    <name type="scientific">Steinernema glaseri</name>
    <dbReference type="NCBI Taxonomy" id="37863"/>
    <lineage>
        <taxon>Eukaryota</taxon>
        <taxon>Metazoa</taxon>
        <taxon>Ecdysozoa</taxon>
        <taxon>Nematoda</taxon>
        <taxon>Chromadorea</taxon>
        <taxon>Rhabditida</taxon>
        <taxon>Tylenchina</taxon>
        <taxon>Panagrolaimomorpha</taxon>
        <taxon>Strongyloidoidea</taxon>
        <taxon>Steinernematidae</taxon>
        <taxon>Steinernema</taxon>
    </lineage>
</organism>
<reference evidence="2" key="1">
    <citation type="submission" date="2016-11" db="UniProtKB">
        <authorList>
            <consortium name="WormBaseParasite"/>
        </authorList>
    </citation>
    <scope>IDENTIFICATION</scope>
</reference>
<sequence>MTLLKGLLKDDFRTPLGVIYLQILFSNDGLEPVEIAKEPVRVGPQTKATKGLRVQIYLTRSLLILENEVPTKKTTFLFFNMAIPF</sequence>
<keyword evidence="1" id="KW-1185">Reference proteome</keyword>
<evidence type="ECO:0000313" key="2">
    <source>
        <dbReference type="WBParaSite" id="L893_g33376.t1"/>
    </source>
</evidence>
<dbReference type="Proteomes" id="UP000095287">
    <property type="component" value="Unplaced"/>
</dbReference>